<keyword evidence="5" id="KW-0349">Heme</keyword>
<evidence type="ECO:0000313" key="16">
    <source>
        <dbReference type="Proteomes" id="UP000248148"/>
    </source>
</evidence>
<evidence type="ECO:0000256" key="10">
    <source>
        <dbReference type="ARBA" id="ARBA00023004"/>
    </source>
</evidence>
<reference evidence="15 16" key="1">
    <citation type="submission" date="2018-06" db="EMBL/GenBank/DDBJ databases">
        <title>Genomic Encyclopedia of Archaeal and Bacterial Type Strains, Phase II (KMG-II): from individual species to whole genera.</title>
        <authorList>
            <person name="Goeker M."/>
        </authorList>
    </citation>
    <scope>NUCLEOTIDE SEQUENCE [LARGE SCALE GENOMIC DNA]</scope>
    <source>
        <strain evidence="15 16">JCM 11668</strain>
    </source>
</reference>
<evidence type="ECO:0000256" key="9">
    <source>
        <dbReference type="ARBA" id="ARBA00022989"/>
    </source>
</evidence>
<dbReference type="PANTHER" id="PTHR30529:SF7">
    <property type="entry name" value="CYTOCHROME B561 BACTERIAL_NI-HYDROGENASE DOMAIN-CONTAINING PROTEIN"/>
    <property type="match status" value="1"/>
</dbReference>
<comment type="cofactor">
    <cofactor evidence="1">
        <name>heme b</name>
        <dbReference type="ChEBI" id="CHEBI:60344"/>
    </cofactor>
</comment>
<dbReference type="GO" id="GO:0009055">
    <property type="term" value="F:electron transfer activity"/>
    <property type="evidence" value="ECO:0007669"/>
    <property type="project" value="InterPro"/>
</dbReference>
<dbReference type="GO" id="GO:0022904">
    <property type="term" value="P:respiratory electron transport chain"/>
    <property type="evidence" value="ECO:0007669"/>
    <property type="project" value="InterPro"/>
</dbReference>
<dbReference type="PANTHER" id="PTHR30529">
    <property type="entry name" value="CYTOCHROME B561"/>
    <property type="match status" value="1"/>
</dbReference>
<dbReference type="RefSeq" id="WP_110780750.1">
    <property type="nucleotide sequence ID" value="NZ_QJTI01000009.1"/>
</dbReference>
<feature type="transmembrane region" description="Helical" evidence="13">
    <location>
        <begin position="20"/>
        <end position="39"/>
    </location>
</feature>
<dbReference type="InterPro" id="IPR052168">
    <property type="entry name" value="Cytochrome_b561_oxidase"/>
</dbReference>
<feature type="transmembrane region" description="Helical" evidence="13">
    <location>
        <begin position="138"/>
        <end position="163"/>
    </location>
</feature>
<dbReference type="Gene3D" id="1.20.950.20">
    <property type="entry name" value="Transmembrane di-heme cytochromes, Chain C"/>
    <property type="match status" value="2"/>
</dbReference>
<evidence type="ECO:0000256" key="4">
    <source>
        <dbReference type="ARBA" id="ARBA00022475"/>
    </source>
</evidence>
<keyword evidence="6 13" id="KW-0812">Transmembrane</keyword>
<keyword evidence="11 13" id="KW-0472">Membrane</keyword>
<protein>
    <submittedName>
        <fullName evidence="15">Cytochrome b561</fullName>
    </submittedName>
</protein>
<dbReference type="InterPro" id="IPR016174">
    <property type="entry name" value="Di-haem_cyt_TM"/>
</dbReference>
<dbReference type="Proteomes" id="UP000248148">
    <property type="component" value="Unassembled WGS sequence"/>
</dbReference>
<dbReference type="GO" id="GO:0005886">
    <property type="term" value="C:plasma membrane"/>
    <property type="evidence" value="ECO:0007669"/>
    <property type="project" value="UniProtKB-SubCell"/>
</dbReference>
<name>A0A318TEA6_9BRAD</name>
<keyword evidence="8" id="KW-0249">Electron transport</keyword>
<comment type="similarity">
    <text evidence="12">Belongs to the cytochrome b561 family.</text>
</comment>
<evidence type="ECO:0000256" key="5">
    <source>
        <dbReference type="ARBA" id="ARBA00022617"/>
    </source>
</evidence>
<proteinExistence type="inferred from homology"/>
<feature type="domain" description="Cytochrome b561 bacterial/Ni-hydrogenase" evidence="14">
    <location>
        <begin position="13"/>
        <end position="178"/>
    </location>
</feature>
<sequence>MTTTDSTASSSGNYDSVAIALHWIIALFIIALVTSAQIASGMEGPQRGAILGWHKAGGVIVLCLVLLRSLWRITHPAPEPIKTSPGLDLIANVVHRVFYLLLLAMPISGILMSFYFGRGIDLLGIPPLLEKNVELAKTFGAAHGMIMNAIMALVLVHVSAALWHHYGRRDGTLARMVPWLRRSAN</sequence>
<dbReference type="OrthoDB" id="7280471at2"/>
<evidence type="ECO:0000259" key="14">
    <source>
        <dbReference type="Pfam" id="PF01292"/>
    </source>
</evidence>
<accession>A0A318TEA6</accession>
<evidence type="ECO:0000256" key="2">
    <source>
        <dbReference type="ARBA" id="ARBA00004651"/>
    </source>
</evidence>
<feature type="transmembrane region" description="Helical" evidence="13">
    <location>
        <begin position="51"/>
        <end position="71"/>
    </location>
</feature>
<dbReference type="AlphaFoldDB" id="A0A318TEA6"/>
<evidence type="ECO:0000256" key="7">
    <source>
        <dbReference type="ARBA" id="ARBA00022723"/>
    </source>
</evidence>
<keyword evidence="9 13" id="KW-1133">Transmembrane helix</keyword>
<evidence type="ECO:0000256" key="6">
    <source>
        <dbReference type="ARBA" id="ARBA00022692"/>
    </source>
</evidence>
<organism evidence="15 16">
    <name type="scientific">Rhodopseudomonas faecalis</name>
    <dbReference type="NCBI Taxonomy" id="99655"/>
    <lineage>
        <taxon>Bacteria</taxon>
        <taxon>Pseudomonadati</taxon>
        <taxon>Pseudomonadota</taxon>
        <taxon>Alphaproteobacteria</taxon>
        <taxon>Hyphomicrobiales</taxon>
        <taxon>Nitrobacteraceae</taxon>
        <taxon>Rhodopseudomonas</taxon>
    </lineage>
</organism>
<evidence type="ECO:0000256" key="3">
    <source>
        <dbReference type="ARBA" id="ARBA00022448"/>
    </source>
</evidence>
<dbReference type="SUPFAM" id="SSF81342">
    <property type="entry name" value="Transmembrane di-heme cytochromes"/>
    <property type="match status" value="1"/>
</dbReference>
<keyword evidence="4" id="KW-1003">Cell membrane</keyword>
<evidence type="ECO:0000256" key="8">
    <source>
        <dbReference type="ARBA" id="ARBA00022982"/>
    </source>
</evidence>
<comment type="subcellular location">
    <subcellularLocation>
        <location evidence="2">Cell membrane</location>
        <topology evidence="2">Multi-pass membrane protein</topology>
    </subcellularLocation>
</comment>
<evidence type="ECO:0000256" key="12">
    <source>
        <dbReference type="ARBA" id="ARBA00037975"/>
    </source>
</evidence>
<dbReference type="GO" id="GO:0020037">
    <property type="term" value="F:heme binding"/>
    <property type="evidence" value="ECO:0007669"/>
    <property type="project" value="TreeGrafter"/>
</dbReference>
<keyword evidence="7" id="KW-0479">Metal-binding</keyword>
<keyword evidence="10" id="KW-0408">Iron</keyword>
<dbReference type="Pfam" id="PF01292">
    <property type="entry name" value="Ni_hydr_CYTB"/>
    <property type="match status" value="1"/>
</dbReference>
<evidence type="ECO:0000256" key="11">
    <source>
        <dbReference type="ARBA" id="ARBA00023136"/>
    </source>
</evidence>
<dbReference type="GO" id="GO:0046872">
    <property type="term" value="F:metal ion binding"/>
    <property type="evidence" value="ECO:0007669"/>
    <property type="project" value="UniProtKB-KW"/>
</dbReference>
<feature type="transmembrane region" description="Helical" evidence="13">
    <location>
        <begin position="97"/>
        <end position="117"/>
    </location>
</feature>
<keyword evidence="16" id="KW-1185">Reference proteome</keyword>
<evidence type="ECO:0000313" key="15">
    <source>
        <dbReference type="EMBL" id="PYF02903.1"/>
    </source>
</evidence>
<gene>
    <name evidence="15" type="ORF">BJ122_10934</name>
</gene>
<evidence type="ECO:0000256" key="1">
    <source>
        <dbReference type="ARBA" id="ARBA00001970"/>
    </source>
</evidence>
<comment type="caution">
    <text evidence="15">The sequence shown here is derived from an EMBL/GenBank/DDBJ whole genome shotgun (WGS) entry which is preliminary data.</text>
</comment>
<evidence type="ECO:0000256" key="13">
    <source>
        <dbReference type="SAM" id="Phobius"/>
    </source>
</evidence>
<keyword evidence="3" id="KW-0813">Transport</keyword>
<dbReference type="InterPro" id="IPR011577">
    <property type="entry name" value="Cyt_b561_bac/Ni-Hgenase"/>
</dbReference>
<dbReference type="EMBL" id="QJTI01000009">
    <property type="protein sequence ID" value="PYF02903.1"/>
    <property type="molecule type" value="Genomic_DNA"/>
</dbReference>